<accession>A0ABV8LP49</accession>
<dbReference type="Proteomes" id="UP001595816">
    <property type="component" value="Unassembled WGS sequence"/>
</dbReference>
<evidence type="ECO:0000259" key="1">
    <source>
        <dbReference type="Pfam" id="PF02627"/>
    </source>
</evidence>
<name>A0ABV8LP49_9ACTN</name>
<dbReference type="Pfam" id="PF02627">
    <property type="entry name" value="CMD"/>
    <property type="match status" value="1"/>
</dbReference>
<evidence type="ECO:0000313" key="3">
    <source>
        <dbReference type="Proteomes" id="UP001595816"/>
    </source>
</evidence>
<proteinExistence type="predicted"/>
<gene>
    <name evidence="2" type="ORF">ACFOZ4_15975</name>
</gene>
<feature type="domain" description="Carboxymuconolactone decarboxylase-like" evidence="1">
    <location>
        <begin position="46"/>
        <end position="119"/>
    </location>
</feature>
<keyword evidence="3" id="KW-1185">Reference proteome</keyword>
<dbReference type="InterPro" id="IPR004675">
    <property type="entry name" value="AhpD_core"/>
</dbReference>
<dbReference type="Gene3D" id="1.20.1290.10">
    <property type="entry name" value="AhpD-like"/>
    <property type="match status" value="1"/>
</dbReference>
<comment type="caution">
    <text evidence="2">The sequence shown here is derived from an EMBL/GenBank/DDBJ whole genome shotgun (WGS) entry which is preliminary data.</text>
</comment>
<dbReference type="NCBIfam" id="TIGR00778">
    <property type="entry name" value="ahpD_dom"/>
    <property type="match status" value="1"/>
</dbReference>
<dbReference type="InterPro" id="IPR003779">
    <property type="entry name" value="CMD-like"/>
</dbReference>
<reference evidence="3" key="1">
    <citation type="journal article" date="2019" name="Int. J. Syst. Evol. Microbiol.">
        <title>The Global Catalogue of Microorganisms (GCM) 10K type strain sequencing project: providing services to taxonomists for standard genome sequencing and annotation.</title>
        <authorList>
            <consortium name="The Broad Institute Genomics Platform"/>
            <consortium name="The Broad Institute Genome Sequencing Center for Infectious Disease"/>
            <person name="Wu L."/>
            <person name="Ma J."/>
        </authorList>
    </citation>
    <scope>NUCLEOTIDE SEQUENCE [LARGE SCALE GENOMIC DNA]</scope>
    <source>
        <strain evidence="3">CGMCC 4.7289</strain>
    </source>
</reference>
<organism evidence="2 3">
    <name type="scientific">Hamadaea flava</name>
    <dbReference type="NCBI Taxonomy" id="1742688"/>
    <lineage>
        <taxon>Bacteria</taxon>
        <taxon>Bacillati</taxon>
        <taxon>Actinomycetota</taxon>
        <taxon>Actinomycetes</taxon>
        <taxon>Micromonosporales</taxon>
        <taxon>Micromonosporaceae</taxon>
        <taxon>Hamadaea</taxon>
    </lineage>
</organism>
<dbReference type="InterPro" id="IPR029032">
    <property type="entry name" value="AhpD-like"/>
</dbReference>
<dbReference type="SUPFAM" id="SSF69118">
    <property type="entry name" value="AhpD-like"/>
    <property type="match status" value="2"/>
</dbReference>
<dbReference type="RefSeq" id="WP_253753864.1">
    <property type="nucleotide sequence ID" value="NZ_JAMZDZ010000001.1"/>
</dbReference>
<evidence type="ECO:0000313" key="2">
    <source>
        <dbReference type="EMBL" id="MFC4132108.1"/>
    </source>
</evidence>
<protein>
    <submittedName>
        <fullName evidence="2">Carboxymuconolactone decarboxylase family protein</fullName>
    </submittedName>
</protein>
<dbReference type="EMBL" id="JBHSAY010000009">
    <property type="protein sequence ID" value="MFC4132108.1"/>
    <property type="molecule type" value="Genomic_DNA"/>
</dbReference>
<sequence>MTIRHVVPVARKAATGRVAAVYTQSLADFGQAAFMMLSPAPEIQAATWALLREAELVGRAPRVSKEVIAVAVSQANGCRFCIDAHTIMIHAHGTHDLAEDLLHDRIPAEPAHAELAAWAASTRRLDAIPPHARPFPAEHAAEYLGTALATHFTNRMFSAFTDEQLMPGNLQRSGVVRRVGAMAYTRVMQRELAPGDSLPLLDGITAGLSPAWAAGTPIAAAFAALGGATASGGDLLSTAAREIIYASVARWDGAHLPPSGAWLAEALAGLPAAEQPGARLALLASIDPHRIDAGAVAAWRATGHSDDAELVRLVAYGAFTAVQRIADTITDPATMR</sequence>